<reference evidence="1 2" key="1">
    <citation type="submission" date="2019-04" db="EMBL/GenBank/DDBJ databases">
        <title>Isolation and culture of sulfate reducing bacteria from the cold seep of the South China Sea.</title>
        <authorList>
            <person name="Sun C."/>
            <person name="Liu R."/>
        </authorList>
    </citation>
    <scope>NUCLEOTIDE SEQUENCE [LARGE SCALE GENOMIC DNA]</scope>
    <source>
        <strain evidence="1 2">CS1</strain>
    </source>
</reference>
<gene>
    <name evidence="1" type="ORF">E8L03_11405</name>
</gene>
<evidence type="ECO:0000313" key="2">
    <source>
        <dbReference type="Proteomes" id="UP000503251"/>
    </source>
</evidence>
<dbReference type="Proteomes" id="UP000503251">
    <property type="component" value="Chromosome"/>
</dbReference>
<protein>
    <submittedName>
        <fullName evidence="1">Uncharacterized protein</fullName>
    </submittedName>
</protein>
<organism evidence="1 2">
    <name type="scientific">Oceanidesulfovibrio marinus</name>
    <dbReference type="NCBI Taxonomy" id="370038"/>
    <lineage>
        <taxon>Bacteria</taxon>
        <taxon>Pseudomonadati</taxon>
        <taxon>Thermodesulfobacteriota</taxon>
        <taxon>Desulfovibrionia</taxon>
        <taxon>Desulfovibrionales</taxon>
        <taxon>Desulfovibrionaceae</taxon>
        <taxon>Oceanidesulfovibrio</taxon>
    </lineage>
</organism>
<keyword evidence="2" id="KW-1185">Reference proteome</keyword>
<proteinExistence type="predicted"/>
<name>A0ABX6NH02_9BACT</name>
<dbReference type="RefSeq" id="WP_171267425.1">
    <property type="nucleotide sequence ID" value="NZ_CP039543.1"/>
</dbReference>
<dbReference type="EMBL" id="CP039543">
    <property type="protein sequence ID" value="QJT09506.1"/>
    <property type="molecule type" value="Genomic_DNA"/>
</dbReference>
<sequence length="76" mass="8659">MSTGDVDPISYYNKVFGIHTQNAESYPESTTFVYQLSEAFDMLGRYGYLDAGIVKRIQAQLHVIREKLGEVRVDLI</sequence>
<evidence type="ECO:0000313" key="1">
    <source>
        <dbReference type="EMBL" id="QJT09506.1"/>
    </source>
</evidence>
<accession>A0ABX6NH02</accession>